<evidence type="ECO:0000256" key="3">
    <source>
        <dbReference type="ARBA" id="ARBA00023163"/>
    </source>
</evidence>
<dbReference type="Gene3D" id="1.10.10.10">
    <property type="entry name" value="Winged helix-like DNA-binding domain superfamily/Winged helix DNA-binding domain"/>
    <property type="match status" value="1"/>
</dbReference>
<dbReference type="InterPro" id="IPR036388">
    <property type="entry name" value="WH-like_DNA-bd_sf"/>
</dbReference>
<keyword evidence="5" id="KW-1185">Reference proteome</keyword>
<dbReference type="Proteomes" id="UP000664044">
    <property type="component" value="Unassembled WGS sequence"/>
</dbReference>
<protein>
    <submittedName>
        <fullName evidence="4">Transcriptional regulator</fullName>
    </submittedName>
</protein>
<dbReference type="PANTHER" id="PTHR38465">
    <property type="entry name" value="HTH-TYPE TRANSCRIPTIONAL REGULATOR MJ1563-RELATED"/>
    <property type="match status" value="1"/>
</dbReference>
<organism evidence="4 5">
    <name type="scientific">Flagellimonas aurea</name>
    <dbReference type="NCBI Taxonomy" id="2915619"/>
    <lineage>
        <taxon>Bacteria</taxon>
        <taxon>Pseudomonadati</taxon>
        <taxon>Bacteroidota</taxon>
        <taxon>Flavobacteriia</taxon>
        <taxon>Flavobacteriales</taxon>
        <taxon>Flavobacteriaceae</taxon>
        <taxon>Flagellimonas</taxon>
    </lineage>
</organism>
<gene>
    <name evidence="4" type="ORF">J0656_07655</name>
</gene>
<evidence type="ECO:0000313" key="4">
    <source>
        <dbReference type="EMBL" id="MBO0353888.1"/>
    </source>
</evidence>
<evidence type="ECO:0000313" key="5">
    <source>
        <dbReference type="Proteomes" id="UP000664044"/>
    </source>
</evidence>
<dbReference type="RefSeq" id="WP_207032676.1">
    <property type="nucleotide sequence ID" value="NZ_JAFLNL010000003.1"/>
</dbReference>
<dbReference type="SUPFAM" id="SSF46785">
    <property type="entry name" value="Winged helix' DNA-binding domain"/>
    <property type="match status" value="1"/>
</dbReference>
<name>A0ABS3G4L1_9FLAO</name>
<proteinExistence type="predicted"/>
<keyword evidence="1" id="KW-0805">Transcription regulation</keyword>
<dbReference type="InterPro" id="IPR036390">
    <property type="entry name" value="WH_DNA-bd_sf"/>
</dbReference>
<reference evidence="4 5" key="1">
    <citation type="submission" date="2021-03" db="EMBL/GenBank/DDBJ databases">
        <title>Muricauda lutimaris sp. nov. and Muricauda ruestringensis sp. nov, two marine members of the Flavobacteriaceae isolated from deep sea sediments of Western Pacific.</title>
        <authorList>
            <person name="Zhao S."/>
            <person name="Liu R."/>
        </authorList>
    </citation>
    <scope>NUCLEOTIDE SEQUENCE [LARGE SCALE GENOMIC DNA]</scope>
    <source>
        <strain evidence="4 5">BC31-1-A7</strain>
    </source>
</reference>
<evidence type="ECO:0000256" key="1">
    <source>
        <dbReference type="ARBA" id="ARBA00023015"/>
    </source>
</evidence>
<dbReference type="PANTHER" id="PTHR38465:SF1">
    <property type="entry name" value="HTH-TYPE TRANSCRIPTIONAL REGULATOR MJ1563-RELATED"/>
    <property type="match status" value="1"/>
</dbReference>
<evidence type="ECO:0000256" key="2">
    <source>
        <dbReference type="ARBA" id="ARBA00023125"/>
    </source>
</evidence>
<keyword evidence="3" id="KW-0804">Transcription</keyword>
<dbReference type="EMBL" id="JAFLNL010000003">
    <property type="protein sequence ID" value="MBO0353888.1"/>
    <property type="molecule type" value="Genomic_DNA"/>
</dbReference>
<sequence length="167" mass="19736">MDSTEKRKRELVEKLGILLEKKEHMAPVAARIFSYIILTGKQGTTFEDLVENLCASKSTISTHLNHLQDLRKLEYFTKTGDRKKYFIINTDFNTMVQRITDMVEDWKREKQIHLEIMDYKKDVNVTLEEQNRFELDFHIDYIKFLDGATSSINKLKETLKTNKTNIQ</sequence>
<keyword evidence="2" id="KW-0238">DNA-binding</keyword>
<comment type="caution">
    <text evidence="4">The sequence shown here is derived from an EMBL/GenBank/DDBJ whole genome shotgun (WGS) entry which is preliminary data.</text>
</comment>
<accession>A0ABS3G4L1</accession>
<dbReference type="InterPro" id="IPR052362">
    <property type="entry name" value="HTH-GbsR_regulator"/>
</dbReference>